<gene>
    <name evidence="3" type="primary">G</name>
</gene>
<keyword evidence="2" id="KW-0812">Transmembrane</keyword>
<keyword evidence="2" id="KW-0472">Membrane</keyword>
<name>A0A173G8V0_9MONO</name>
<feature type="compositionally biased region" description="Polar residues" evidence="1">
    <location>
        <begin position="207"/>
        <end position="230"/>
    </location>
</feature>
<dbReference type="EMBL" id="KU176100">
    <property type="protein sequence ID" value="ANH22600.1"/>
    <property type="molecule type" value="Viral_cRNA"/>
</dbReference>
<feature type="compositionally biased region" description="Basic residues" evidence="1">
    <location>
        <begin position="157"/>
        <end position="174"/>
    </location>
</feature>
<evidence type="ECO:0000256" key="1">
    <source>
        <dbReference type="SAM" id="MobiDB-lite"/>
    </source>
</evidence>
<feature type="non-terminal residue" evidence="3">
    <location>
        <position position="230"/>
    </location>
</feature>
<feature type="compositionally biased region" description="Low complexity" evidence="1">
    <location>
        <begin position="176"/>
        <end position="186"/>
    </location>
</feature>
<sequence length="230" mass="26438">MEARVENIRAIDMFKAKIKNRIKSSRCYRNATLILIGLTALIMALNIFLVIDHATLRNMIKTENCANMPSAEPSQNTPMTSTAGPYTQNKSKQATQWTPKNSSFSAATPESNPQRHLNTKHNSSPANHRQTYSTAKINYEQITQITTEKKTTNQSNKPKKEKRKRKHKPNHKHSCNPNNQHHQPNQKCKRDNHNIRQTQKRHHNPKQRSNNLGNRTKLPTISCTERCTTQ</sequence>
<protein>
    <submittedName>
        <fullName evidence="3">Attachment surface glycoprotein</fullName>
    </submittedName>
</protein>
<organism evidence="3">
    <name type="scientific">human metapneumovirus</name>
    <dbReference type="NCBI Taxonomy" id="162145"/>
    <lineage>
        <taxon>Viruses</taxon>
        <taxon>Riboviria</taxon>
        <taxon>Orthornavirae</taxon>
        <taxon>Negarnaviricota</taxon>
        <taxon>Haploviricotina</taxon>
        <taxon>Monjiviricetes</taxon>
        <taxon>Mononegavirales</taxon>
        <taxon>Pneumoviridae</taxon>
        <taxon>Metapneumovirus</taxon>
        <taxon>Metapneumovirus hominis</taxon>
    </lineage>
</organism>
<feature type="region of interest" description="Disordered" evidence="1">
    <location>
        <begin position="144"/>
        <end position="230"/>
    </location>
</feature>
<keyword evidence="2" id="KW-1133">Transmembrane helix</keyword>
<reference evidence="3" key="1">
    <citation type="submission" date="2015-11" db="EMBL/GenBank/DDBJ databases">
        <authorList>
            <person name="Zhang Y."/>
            <person name="Guo Z."/>
        </authorList>
    </citation>
    <scope>NUCLEOTIDE SEQUENCE</scope>
    <source>
        <strain evidence="3">G/Iran/45/2015/A</strain>
    </source>
</reference>
<evidence type="ECO:0000313" key="3">
    <source>
        <dbReference type="EMBL" id="ANH22600.1"/>
    </source>
</evidence>
<feature type="region of interest" description="Disordered" evidence="1">
    <location>
        <begin position="67"/>
        <end position="129"/>
    </location>
</feature>
<evidence type="ECO:0000256" key="2">
    <source>
        <dbReference type="SAM" id="Phobius"/>
    </source>
</evidence>
<feature type="transmembrane region" description="Helical" evidence="2">
    <location>
        <begin position="31"/>
        <end position="51"/>
    </location>
</feature>
<accession>A0A173G8V0</accession>
<proteinExistence type="predicted"/>